<evidence type="ECO:0000259" key="3">
    <source>
        <dbReference type="Pfam" id="PF00535"/>
    </source>
</evidence>
<name>A0A2W7QY87_9BACT</name>
<evidence type="ECO:0000256" key="2">
    <source>
        <dbReference type="SAM" id="Phobius"/>
    </source>
</evidence>
<dbReference type="EMBL" id="QKZT01000008">
    <property type="protein sequence ID" value="PZX52076.1"/>
    <property type="molecule type" value="Genomic_DNA"/>
</dbReference>
<protein>
    <submittedName>
        <fullName evidence="4">Glycosyltransferase involved in cell wall biosynthesis</fullName>
    </submittedName>
</protein>
<dbReference type="Gene3D" id="3.90.550.10">
    <property type="entry name" value="Spore Coat Polysaccharide Biosynthesis Protein SpsA, Chain A"/>
    <property type="match status" value="1"/>
</dbReference>
<keyword evidence="4" id="KW-0808">Transferase</keyword>
<dbReference type="OrthoDB" id="927791at2"/>
<dbReference type="Proteomes" id="UP000248882">
    <property type="component" value="Unassembled WGS sequence"/>
</dbReference>
<evidence type="ECO:0000256" key="1">
    <source>
        <dbReference type="ARBA" id="ARBA00038494"/>
    </source>
</evidence>
<dbReference type="InterPro" id="IPR029044">
    <property type="entry name" value="Nucleotide-diphossugar_trans"/>
</dbReference>
<comment type="similarity">
    <text evidence="1">Belongs to the glycosyltransferase 2 family. WaaE/KdtX subfamily.</text>
</comment>
<feature type="domain" description="Glycosyltransferase 2-like" evidence="3">
    <location>
        <begin position="9"/>
        <end position="127"/>
    </location>
</feature>
<dbReference type="GO" id="GO:0016740">
    <property type="term" value="F:transferase activity"/>
    <property type="evidence" value="ECO:0007669"/>
    <property type="project" value="UniProtKB-KW"/>
</dbReference>
<accession>A0A2W7QY87</accession>
<comment type="caution">
    <text evidence="4">The sequence shown here is derived from an EMBL/GenBank/DDBJ whole genome shotgun (WGS) entry which is preliminary data.</text>
</comment>
<keyword evidence="2" id="KW-1133">Transmembrane helix</keyword>
<dbReference type="AlphaFoldDB" id="A0A2W7QY87"/>
<dbReference type="PANTHER" id="PTHR43630:SF2">
    <property type="entry name" value="GLYCOSYLTRANSFERASE"/>
    <property type="match status" value="1"/>
</dbReference>
<gene>
    <name evidence="4" type="ORF">LV85_02226</name>
</gene>
<sequence length="277" mass="32136">MKDKLDLLIAIPVKNEAKNLPNCLKCIGSNFAAKVVVIDSGSTDNTKEIAANFGVEVVDFKWNGEFPKKRNWFLRNYNFDYSWVLFLDADEFLTQEFKDEVSSKIVEPQIDGYWLNYTNFFMGKRLKGGYPLKKLALFKVGFAEYECLAEDNWSNLDMEVHEHPILQGKSGSIRSRIVHQDFKNLDHYLAKHMEYSSWEAKRYYSFLDLNKGDFTLMQKIKYGLLKTPFVGPLYFLGSYIMYGGFLDGIIGFHFSILKMSYFTQISLKIIELKGVDE</sequence>
<proteinExistence type="inferred from homology"/>
<keyword evidence="5" id="KW-1185">Reference proteome</keyword>
<reference evidence="4 5" key="1">
    <citation type="submission" date="2018-06" db="EMBL/GenBank/DDBJ databases">
        <title>Genomic Encyclopedia of Archaeal and Bacterial Type Strains, Phase II (KMG-II): from individual species to whole genera.</title>
        <authorList>
            <person name="Goeker M."/>
        </authorList>
    </citation>
    <scope>NUCLEOTIDE SEQUENCE [LARGE SCALE GENOMIC DNA]</scope>
    <source>
        <strain evidence="4 5">DSM 19830</strain>
    </source>
</reference>
<evidence type="ECO:0000313" key="4">
    <source>
        <dbReference type="EMBL" id="PZX52076.1"/>
    </source>
</evidence>
<dbReference type="Pfam" id="PF00535">
    <property type="entry name" value="Glycos_transf_2"/>
    <property type="match status" value="1"/>
</dbReference>
<keyword evidence="2" id="KW-0472">Membrane</keyword>
<dbReference type="SUPFAM" id="SSF53448">
    <property type="entry name" value="Nucleotide-diphospho-sugar transferases"/>
    <property type="match status" value="1"/>
</dbReference>
<dbReference type="PANTHER" id="PTHR43630">
    <property type="entry name" value="POLY-BETA-1,6-N-ACETYL-D-GLUCOSAMINE SYNTHASE"/>
    <property type="match status" value="1"/>
</dbReference>
<dbReference type="RefSeq" id="WP_111319304.1">
    <property type="nucleotide sequence ID" value="NZ_QKZT01000008.1"/>
</dbReference>
<dbReference type="InterPro" id="IPR001173">
    <property type="entry name" value="Glyco_trans_2-like"/>
</dbReference>
<evidence type="ECO:0000313" key="5">
    <source>
        <dbReference type="Proteomes" id="UP000248882"/>
    </source>
</evidence>
<feature type="transmembrane region" description="Helical" evidence="2">
    <location>
        <begin position="233"/>
        <end position="257"/>
    </location>
</feature>
<keyword evidence="2" id="KW-0812">Transmembrane</keyword>
<organism evidence="4 5">
    <name type="scientific">Algoriphagus chordae</name>
    <dbReference type="NCBI Taxonomy" id="237019"/>
    <lineage>
        <taxon>Bacteria</taxon>
        <taxon>Pseudomonadati</taxon>
        <taxon>Bacteroidota</taxon>
        <taxon>Cytophagia</taxon>
        <taxon>Cytophagales</taxon>
        <taxon>Cyclobacteriaceae</taxon>
        <taxon>Algoriphagus</taxon>
    </lineage>
</organism>
<dbReference type="CDD" id="cd02511">
    <property type="entry name" value="Beta4Glucosyltransferase"/>
    <property type="match status" value="1"/>
</dbReference>